<proteinExistence type="predicted"/>
<evidence type="ECO:0000313" key="2">
    <source>
        <dbReference type="EMBL" id="MEA5446586.1"/>
    </source>
</evidence>
<accession>A0AAP6JH40</accession>
<sequence>MGGQRRGVGASVAMLLAAGCMLISDVRVPDRVIVPNDALPALDALDVHQASLRLQPQTVTMARRLESELGIDRQIWNLDLQRALTTALTGPGRAHMQAVRPGSSSDEDSSQPERGETPGLSLSPVVQQTPPANSDIVLSPHLNRITAQTRRVAWNGHVFFFLSIAVDSRPEGKEPRRHHVVHVLHEQGAGTASFKSGAVEPSHVAEGLSRSLPSQPLNFDVVVADEGPWIVYRDREGIFARPLTTGSGLGSAVNDGASEIHFGEAVQVSRARLPVGEFQFISRIDGQGALHVLWTDQREHSDLWHCRFDLKQRESCRRPTRLSRSVSRQPINLMVQGDDVYVSWIDSRYSRGFWDKRNFAKLFLAKSRDGGRSFGQPISIHEPDNRDELPGFAMTLPAPEGGVLLFWGTEWRGHNPHDQGLHYGHLLPDMRTLRLAEDTVPGARLHDFFTDALKSHHRQMGGD</sequence>
<protein>
    <recommendedName>
        <fullName evidence="4">Exo-alpha-sialidase</fullName>
    </recommendedName>
</protein>
<reference evidence="2 3" key="1">
    <citation type="submission" date="2023-12" db="EMBL/GenBank/DDBJ databases">
        <title>Whole-genome sequencing of halo(alkali)philic microorganisms from hypersaline lakes.</title>
        <authorList>
            <person name="Sorokin D.Y."/>
            <person name="Merkel A.Y."/>
            <person name="Messina E."/>
            <person name="Yakimov M."/>
        </authorList>
    </citation>
    <scope>NUCLEOTIDE SEQUENCE [LARGE SCALE GENOMIC DNA]</scope>
    <source>
        <strain evidence="2 3">AB-CW1</strain>
    </source>
</reference>
<organism evidence="2 3">
    <name type="scientific">Natronospira elongata</name>
    <dbReference type="NCBI Taxonomy" id="3110268"/>
    <lineage>
        <taxon>Bacteria</taxon>
        <taxon>Pseudomonadati</taxon>
        <taxon>Pseudomonadota</taxon>
        <taxon>Gammaproteobacteria</taxon>
        <taxon>Natronospirales</taxon>
        <taxon>Natronospiraceae</taxon>
        <taxon>Natronospira</taxon>
    </lineage>
</organism>
<dbReference type="RefSeq" id="WP_346052938.1">
    <property type="nucleotide sequence ID" value="NZ_JAYGII010000041.1"/>
</dbReference>
<name>A0AAP6JH40_9GAMM</name>
<dbReference type="SUPFAM" id="SSF50939">
    <property type="entry name" value="Sialidases"/>
    <property type="match status" value="1"/>
</dbReference>
<dbReference type="AlphaFoldDB" id="A0AAP6JH40"/>
<evidence type="ECO:0000313" key="3">
    <source>
        <dbReference type="Proteomes" id="UP001302316"/>
    </source>
</evidence>
<feature type="region of interest" description="Disordered" evidence="1">
    <location>
        <begin position="91"/>
        <end position="136"/>
    </location>
</feature>
<gene>
    <name evidence="2" type="ORF">VCB98_12235</name>
</gene>
<dbReference type="EMBL" id="JAYGII010000041">
    <property type="protein sequence ID" value="MEA5446586.1"/>
    <property type="molecule type" value="Genomic_DNA"/>
</dbReference>
<dbReference type="PROSITE" id="PS51257">
    <property type="entry name" value="PROKAR_LIPOPROTEIN"/>
    <property type="match status" value="1"/>
</dbReference>
<dbReference type="InterPro" id="IPR036278">
    <property type="entry name" value="Sialidase_sf"/>
</dbReference>
<evidence type="ECO:0008006" key="4">
    <source>
        <dbReference type="Google" id="ProtNLM"/>
    </source>
</evidence>
<dbReference type="Proteomes" id="UP001302316">
    <property type="component" value="Unassembled WGS sequence"/>
</dbReference>
<keyword evidence="3" id="KW-1185">Reference proteome</keyword>
<comment type="caution">
    <text evidence="2">The sequence shown here is derived from an EMBL/GenBank/DDBJ whole genome shotgun (WGS) entry which is preliminary data.</text>
</comment>
<evidence type="ECO:0000256" key="1">
    <source>
        <dbReference type="SAM" id="MobiDB-lite"/>
    </source>
</evidence>